<reference evidence="2 3" key="1">
    <citation type="submission" date="2017-02" db="EMBL/GenBank/DDBJ databases">
        <title>Complete genome sequences of Mycobacterium kansasii strains isolated from rhesus macaques.</title>
        <authorList>
            <person name="Panda A."/>
            <person name="Nagaraj S."/>
            <person name="Zhao X."/>
            <person name="Tettelin H."/>
            <person name="Detolla L.J."/>
        </authorList>
    </citation>
    <scope>NUCLEOTIDE SEQUENCE [LARGE SCALE GENOMIC DNA]</scope>
    <source>
        <strain evidence="2 3">11-3469</strain>
    </source>
</reference>
<accession>A0A1V3XXS2</accession>
<sequence>MRMRLHPVLSTPGIARLATHLKRTAPLIGMSKTTVRQPHQPEAFDDGSA</sequence>
<evidence type="ECO:0000313" key="2">
    <source>
        <dbReference type="EMBL" id="OOK83281.1"/>
    </source>
</evidence>
<dbReference type="AlphaFoldDB" id="A0A1V3XXS2"/>
<comment type="caution">
    <text evidence="2">The sequence shown here is derived from an EMBL/GenBank/DDBJ whole genome shotgun (WGS) entry which is preliminary data.</text>
</comment>
<name>A0A1V3XXS2_MYCKA</name>
<dbReference type="Proteomes" id="UP000188532">
    <property type="component" value="Unassembled WGS sequence"/>
</dbReference>
<protein>
    <submittedName>
        <fullName evidence="2">Uncharacterized protein</fullName>
    </submittedName>
</protein>
<feature type="region of interest" description="Disordered" evidence="1">
    <location>
        <begin position="28"/>
        <end position="49"/>
    </location>
</feature>
<evidence type="ECO:0000313" key="3">
    <source>
        <dbReference type="Proteomes" id="UP000188532"/>
    </source>
</evidence>
<dbReference type="EMBL" id="MVBN01000001">
    <property type="protein sequence ID" value="OOK83281.1"/>
    <property type="molecule type" value="Genomic_DNA"/>
</dbReference>
<gene>
    <name evidence="2" type="ORF">BZL29_0877</name>
</gene>
<organism evidence="2 3">
    <name type="scientific">Mycobacterium kansasii</name>
    <dbReference type="NCBI Taxonomy" id="1768"/>
    <lineage>
        <taxon>Bacteria</taxon>
        <taxon>Bacillati</taxon>
        <taxon>Actinomycetota</taxon>
        <taxon>Actinomycetes</taxon>
        <taxon>Mycobacteriales</taxon>
        <taxon>Mycobacteriaceae</taxon>
        <taxon>Mycobacterium</taxon>
    </lineage>
</organism>
<evidence type="ECO:0000256" key="1">
    <source>
        <dbReference type="SAM" id="MobiDB-lite"/>
    </source>
</evidence>
<proteinExistence type="predicted"/>